<sequence length="53" mass="6071">MRWKDRGPRWRVTVFVLALGWLFSTAWTVGWLVSDGSPAPAPMVHGDQSMTRR</sequence>
<evidence type="ECO:0000256" key="1">
    <source>
        <dbReference type="SAM" id="Phobius"/>
    </source>
</evidence>
<protein>
    <submittedName>
        <fullName evidence="2">Uncharacterized protein</fullName>
    </submittedName>
</protein>
<evidence type="ECO:0000313" key="3">
    <source>
        <dbReference type="Proteomes" id="UP000602198"/>
    </source>
</evidence>
<feature type="transmembrane region" description="Helical" evidence="1">
    <location>
        <begin position="12"/>
        <end position="33"/>
    </location>
</feature>
<evidence type="ECO:0000313" key="2">
    <source>
        <dbReference type="EMBL" id="MBL1077042.1"/>
    </source>
</evidence>
<keyword evidence="1" id="KW-1133">Transmembrane helix</keyword>
<keyword evidence="3" id="KW-1185">Reference proteome</keyword>
<dbReference type="RefSeq" id="WP_201949649.1">
    <property type="nucleotide sequence ID" value="NZ_JAERRJ010000008.1"/>
</dbReference>
<proteinExistence type="predicted"/>
<name>A0ABS1M8S3_9NOCA</name>
<organism evidence="2 3">
    <name type="scientific">Nocardia acididurans</name>
    <dbReference type="NCBI Taxonomy" id="2802282"/>
    <lineage>
        <taxon>Bacteria</taxon>
        <taxon>Bacillati</taxon>
        <taxon>Actinomycetota</taxon>
        <taxon>Actinomycetes</taxon>
        <taxon>Mycobacteriales</taxon>
        <taxon>Nocardiaceae</taxon>
        <taxon>Nocardia</taxon>
    </lineage>
</organism>
<keyword evidence="1" id="KW-0812">Transmembrane</keyword>
<keyword evidence="1" id="KW-0472">Membrane</keyword>
<dbReference type="Proteomes" id="UP000602198">
    <property type="component" value="Unassembled WGS sequence"/>
</dbReference>
<dbReference type="EMBL" id="JAERRJ010000008">
    <property type="protein sequence ID" value="MBL1077042.1"/>
    <property type="molecule type" value="Genomic_DNA"/>
</dbReference>
<comment type="caution">
    <text evidence="2">The sequence shown here is derived from an EMBL/GenBank/DDBJ whole genome shotgun (WGS) entry which is preliminary data.</text>
</comment>
<accession>A0ABS1M8S3</accession>
<reference evidence="2 3" key="1">
    <citation type="submission" date="2021-01" db="EMBL/GenBank/DDBJ databases">
        <title>WGS of actinomycetes isolated from Thailand.</title>
        <authorList>
            <person name="Thawai C."/>
        </authorList>
    </citation>
    <scope>NUCLEOTIDE SEQUENCE [LARGE SCALE GENOMIC DNA]</scope>
    <source>
        <strain evidence="2 3">LPG 2</strain>
    </source>
</reference>
<gene>
    <name evidence="2" type="ORF">JK358_21830</name>
</gene>